<evidence type="ECO:0000256" key="3">
    <source>
        <dbReference type="ARBA" id="ARBA00022723"/>
    </source>
</evidence>
<dbReference type="RefSeq" id="XP_010247033.1">
    <property type="nucleotide sequence ID" value="XM_010248731.2"/>
</dbReference>
<keyword evidence="6" id="KW-0862">Zinc</keyword>
<gene>
    <name evidence="13 14" type="primary">LOC104589930</name>
</gene>
<dbReference type="InterPro" id="IPR000315">
    <property type="entry name" value="Znf_B-box"/>
</dbReference>
<keyword evidence="12" id="KW-1185">Reference proteome</keyword>
<evidence type="ECO:0000256" key="5">
    <source>
        <dbReference type="ARBA" id="ARBA00022771"/>
    </source>
</evidence>
<dbReference type="GO" id="GO:0006355">
    <property type="term" value="P:regulation of DNA-templated transcription"/>
    <property type="evidence" value="ECO:0007669"/>
    <property type="project" value="UniProtKB-ARBA"/>
</dbReference>
<dbReference type="SMART" id="SM00336">
    <property type="entry name" value="BBOX"/>
    <property type="match status" value="2"/>
</dbReference>
<evidence type="ECO:0000313" key="14">
    <source>
        <dbReference type="RefSeq" id="XP_010248278.1"/>
    </source>
</evidence>
<evidence type="ECO:0000256" key="6">
    <source>
        <dbReference type="ARBA" id="ARBA00022833"/>
    </source>
</evidence>
<organism evidence="12 13">
    <name type="scientific">Nelumbo nucifera</name>
    <name type="common">Sacred lotus</name>
    <dbReference type="NCBI Taxonomy" id="4432"/>
    <lineage>
        <taxon>Eukaryota</taxon>
        <taxon>Viridiplantae</taxon>
        <taxon>Streptophyta</taxon>
        <taxon>Embryophyta</taxon>
        <taxon>Tracheophyta</taxon>
        <taxon>Spermatophyta</taxon>
        <taxon>Magnoliopsida</taxon>
        <taxon>Proteales</taxon>
        <taxon>Nelumbonaceae</taxon>
        <taxon>Nelumbo</taxon>
    </lineage>
</organism>
<evidence type="ECO:0000313" key="12">
    <source>
        <dbReference type="Proteomes" id="UP000189703"/>
    </source>
</evidence>
<comment type="similarity">
    <text evidence="2">Belongs to the CONSTANS family.</text>
</comment>
<dbReference type="PROSITE" id="PS50119">
    <property type="entry name" value="ZF_BBOX"/>
    <property type="match status" value="2"/>
</dbReference>
<name>A0A1U7Z4A7_NELNU</name>
<protein>
    <submittedName>
        <fullName evidence="13 14">Zinc finger protein CONSTANS-LIKE 10</fullName>
    </submittedName>
</protein>
<evidence type="ECO:0000313" key="13">
    <source>
        <dbReference type="RefSeq" id="XP_010247033.1"/>
    </source>
</evidence>
<sequence length="498" mass="56002">MEKVCEFCAESKPVVYCKADAAYLCLSCDSRVHSANSLSEKHFRALLCDGCRNHPAYSRCLDHRMLMCHGCDQKLHAIDSQHKKRAMSSYRGCPSARDFAVLWGYDLNELCASGFQDQLVSASSGSLSPSVANLDIARNLCPLTEVSSLTEVESNSLQGTQRETCIILQQILDLERLQLTERKSHSSLIRAEMQADIYSSKNNNSGPLGEDLDHNFLNPQGLSIDIQQMDRMNHELQVQPFPLPFSQLELLNSSSSSEIPLHGDIYWQCKSPAQTSQLWTQTMEDLEICEETVCNDDFNIPDVDLTFQNYEELFSGDQDHIRSLFGEKDIGFSSMDKDISLEKSDNGYSRAIEDISVVPSVYVSQSSHQYKSIGHSDQSYQIGGSMDSHHLIRPSYSCLPFSVSRLSAESSASDCLDSGISPNTIQASWNSPDVENTHSEAKENAMIRYKEKKMARTYEKRIRYASRKATADVRKRVKGRFVKAEVYESDTINMTRSC</sequence>
<evidence type="ECO:0000256" key="8">
    <source>
        <dbReference type="PROSITE-ProRule" id="PRU00024"/>
    </source>
</evidence>
<dbReference type="OMA" id="PIVYCKA"/>
<keyword evidence="3" id="KW-0479">Metal-binding</keyword>
<dbReference type="Pfam" id="PF06203">
    <property type="entry name" value="CCT"/>
    <property type="match status" value="1"/>
</dbReference>
<dbReference type="KEGG" id="nnu:104589930"/>
<dbReference type="RefSeq" id="XP_010248278.1">
    <property type="nucleotide sequence ID" value="XM_010249976.2"/>
</dbReference>
<proteinExistence type="inferred from homology"/>
<dbReference type="GO" id="GO:0005634">
    <property type="term" value="C:nucleus"/>
    <property type="evidence" value="ECO:0007669"/>
    <property type="project" value="UniProtKB-SubCell"/>
</dbReference>
<feature type="domain" description="B box-type" evidence="10">
    <location>
        <begin position="43"/>
        <end position="87"/>
    </location>
</feature>
<keyword evidence="4" id="KW-0677">Repeat</keyword>
<keyword evidence="7 9" id="KW-0539">Nucleus</keyword>
<dbReference type="GO" id="GO:0008270">
    <property type="term" value="F:zinc ion binding"/>
    <property type="evidence" value="ECO:0007669"/>
    <property type="project" value="UniProtKB-KW"/>
</dbReference>
<dbReference type="InterPro" id="IPR010402">
    <property type="entry name" value="CCT_domain"/>
</dbReference>
<evidence type="ECO:0000256" key="7">
    <source>
        <dbReference type="ARBA" id="ARBA00023242"/>
    </source>
</evidence>
<evidence type="ECO:0000256" key="2">
    <source>
        <dbReference type="ARBA" id="ARBA00010024"/>
    </source>
</evidence>
<dbReference type="Proteomes" id="UP000189703">
    <property type="component" value="Unplaced"/>
</dbReference>
<accession>A0A1U7Z4A7</accession>
<dbReference type="eggNOG" id="ENOG502QVZU">
    <property type="taxonomic scope" value="Eukaryota"/>
</dbReference>
<evidence type="ECO:0000256" key="9">
    <source>
        <dbReference type="PROSITE-ProRule" id="PRU00357"/>
    </source>
</evidence>
<evidence type="ECO:0000256" key="4">
    <source>
        <dbReference type="ARBA" id="ARBA00022737"/>
    </source>
</evidence>
<reference evidence="13 14" key="1">
    <citation type="submission" date="2025-04" db="UniProtKB">
        <authorList>
            <consortium name="RefSeq"/>
        </authorList>
    </citation>
    <scope>IDENTIFICATION</scope>
</reference>
<evidence type="ECO:0000259" key="10">
    <source>
        <dbReference type="PROSITE" id="PS50119"/>
    </source>
</evidence>
<feature type="domain" description="CCT" evidence="11">
    <location>
        <begin position="442"/>
        <end position="484"/>
    </location>
</feature>
<keyword evidence="5 8" id="KW-0863">Zinc-finger</keyword>
<dbReference type="PANTHER" id="PTHR31717">
    <property type="entry name" value="ZINC FINGER PROTEIN CONSTANS-LIKE 10"/>
    <property type="match status" value="1"/>
</dbReference>
<dbReference type="AlphaFoldDB" id="A0A1U7Z4A7"/>
<feature type="domain" description="B box-type" evidence="10">
    <location>
        <begin position="1"/>
        <end position="47"/>
    </location>
</feature>
<dbReference type="InterPro" id="IPR049808">
    <property type="entry name" value="CONSTANS-like_Bbox1"/>
</dbReference>
<dbReference type="PANTHER" id="PTHR31717:SF40">
    <property type="entry name" value="ZINC FINGER PROTEIN CONSTANS-LIKE 10"/>
    <property type="match status" value="1"/>
</dbReference>
<evidence type="ECO:0000256" key="1">
    <source>
        <dbReference type="ARBA" id="ARBA00004123"/>
    </source>
</evidence>
<dbReference type="CDD" id="cd19821">
    <property type="entry name" value="Bbox1_BBX-like"/>
    <property type="match status" value="1"/>
</dbReference>
<dbReference type="GeneID" id="104589930"/>
<evidence type="ECO:0000259" key="11">
    <source>
        <dbReference type="PROSITE" id="PS51017"/>
    </source>
</evidence>
<comment type="subcellular location">
    <subcellularLocation>
        <location evidence="1 9">Nucleus</location>
    </subcellularLocation>
</comment>
<dbReference type="OrthoDB" id="153872at2759"/>
<dbReference type="PROSITE" id="PS51017">
    <property type="entry name" value="CCT"/>
    <property type="match status" value="1"/>
</dbReference>